<feature type="domain" description="EAL" evidence="4">
    <location>
        <begin position="354"/>
        <end position="609"/>
    </location>
</feature>
<protein>
    <submittedName>
        <fullName evidence="6">Diguanylate cyclase (GGDEF) domain-containing protein</fullName>
    </submittedName>
</protein>
<dbReference type="PANTHER" id="PTHR44757">
    <property type="entry name" value="DIGUANYLATE CYCLASE DGCP"/>
    <property type="match status" value="1"/>
</dbReference>
<name>A0A1I4L838_9PROT</name>
<dbReference type="InterPro" id="IPR043128">
    <property type="entry name" value="Rev_trsase/Diguanyl_cyclase"/>
</dbReference>
<feature type="coiled-coil region" evidence="2">
    <location>
        <begin position="128"/>
        <end position="217"/>
    </location>
</feature>
<dbReference type="InterPro" id="IPR011006">
    <property type="entry name" value="CheY-like_superfamily"/>
</dbReference>
<evidence type="ECO:0000259" key="3">
    <source>
        <dbReference type="PROSITE" id="PS50110"/>
    </source>
</evidence>
<dbReference type="SMART" id="SM00267">
    <property type="entry name" value="GGDEF"/>
    <property type="match status" value="1"/>
</dbReference>
<feature type="domain" description="Response regulatory" evidence="3">
    <location>
        <begin position="5"/>
        <end position="126"/>
    </location>
</feature>
<evidence type="ECO:0000313" key="7">
    <source>
        <dbReference type="Proteomes" id="UP000183287"/>
    </source>
</evidence>
<evidence type="ECO:0000256" key="2">
    <source>
        <dbReference type="SAM" id="Coils"/>
    </source>
</evidence>
<dbReference type="PROSITE" id="PS50883">
    <property type="entry name" value="EAL"/>
    <property type="match status" value="1"/>
</dbReference>
<dbReference type="Pfam" id="PF00072">
    <property type="entry name" value="Response_reg"/>
    <property type="match status" value="1"/>
</dbReference>
<gene>
    <name evidence="6" type="ORF">SAMN05421863_100611</name>
</gene>
<dbReference type="Proteomes" id="UP000183287">
    <property type="component" value="Unassembled WGS sequence"/>
</dbReference>
<dbReference type="Pfam" id="PF00563">
    <property type="entry name" value="EAL"/>
    <property type="match status" value="1"/>
</dbReference>
<sequence length="629" mass="70196">MLRPKVLIVNDHPASLLALESLLTHTAKENGFDIVTAQSGREALRHVLHHQFATILLDISMPEMDGFETAEIIHSHPRSASVPIIFVTAHHDDEMNRLKGYQKGAVDYLFIPVIPQVLQNKVLVFVELAKKNLQLQYQTNQLEELNRDLQVKQMQDLKKINAALEAEIIERRQAEERAHNLATRDALTGLLNRRSLVEHLKEAIARAKRQKKSLAVLFLDMDRFKSINDTLGHDVGDDLLIQVAKRINGAVRGSDIVGRLGGDEFVVLMEGMQSYQDAAVLAKKIVQANTPPCAIGLHSLNTSVSIGISLFPQDGDTVQTLMKNADLAMYHAKQQSRGSVQFFHEELNKRLLERIQLEQEMQYALEKNEFELYYQPKVDILSNQIIGIEALLRWHHPRLGLITGADFISAAADSGQLISIGEWVMNAACEQARHWHDNNSDLGGLPIAINIAIPQVYAGLPSTLHRTLHKYDILPSLIQLEITESLLIRDLEMVTSVLREISESGISIAIDDFGTGYSSLSVLKALPIDILKIDQSFIRDLGKTHSDTTIVAAIINMARALAVRVVAEGVETKEQLAILRSLECDEVQGFYICQPLPADALAQQLLQTTSVCVEQQMNLHSSFCLKHIL</sequence>
<dbReference type="FunFam" id="3.30.70.270:FF:000001">
    <property type="entry name" value="Diguanylate cyclase domain protein"/>
    <property type="match status" value="1"/>
</dbReference>
<dbReference type="GO" id="GO:0003824">
    <property type="term" value="F:catalytic activity"/>
    <property type="evidence" value="ECO:0007669"/>
    <property type="project" value="UniProtKB-ARBA"/>
</dbReference>
<dbReference type="RefSeq" id="WP_074903861.1">
    <property type="nucleotide sequence ID" value="NZ_FOUB01000006.1"/>
</dbReference>
<proteinExistence type="predicted"/>
<dbReference type="AlphaFoldDB" id="A0A1I4L838"/>
<organism evidence="6 7">
    <name type="scientific">Nitrosomonas communis</name>
    <dbReference type="NCBI Taxonomy" id="44574"/>
    <lineage>
        <taxon>Bacteria</taxon>
        <taxon>Pseudomonadati</taxon>
        <taxon>Pseudomonadota</taxon>
        <taxon>Betaproteobacteria</taxon>
        <taxon>Nitrosomonadales</taxon>
        <taxon>Nitrosomonadaceae</taxon>
        <taxon>Nitrosomonas</taxon>
    </lineage>
</organism>
<dbReference type="SUPFAM" id="SSF55073">
    <property type="entry name" value="Nucleotide cyclase"/>
    <property type="match status" value="1"/>
</dbReference>
<dbReference type="CDD" id="cd01948">
    <property type="entry name" value="EAL"/>
    <property type="match status" value="1"/>
</dbReference>
<dbReference type="Pfam" id="PF00990">
    <property type="entry name" value="GGDEF"/>
    <property type="match status" value="1"/>
</dbReference>
<dbReference type="CDD" id="cd01949">
    <property type="entry name" value="GGDEF"/>
    <property type="match status" value="1"/>
</dbReference>
<evidence type="ECO:0000259" key="4">
    <source>
        <dbReference type="PROSITE" id="PS50883"/>
    </source>
</evidence>
<dbReference type="SMART" id="SM00448">
    <property type="entry name" value="REC"/>
    <property type="match status" value="1"/>
</dbReference>
<dbReference type="STRING" id="44574.AAW31_15380"/>
<dbReference type="InterPro" id="IPR052155">
    <property type="entry name" value="Biofilm_reg_signaling"/>
</dbReference>
<keyword evidence="2" id="KW-0175">Coiled coil</keyword>
<dbReference type="InterPro" id="IPR029787">
    <property type="entry name" value="Nucleotide_cyclase"/>
</dbReference>
<dbReference type="InterPro" id="IPR000160">
    <property type="entry name" value="GGDEF_dom"/>
</dbReference>
<evidence type="ECO:0000259" key="5">
    <source>
        <dbReference type="PROSITE" id="PS50887"/>
    </source>
</evidence>
<keyword evidence="1" id="KW-0597">Phosphoprotein</keyword>
<dbReference type="PROSITE" id="PS50887">
    <property type="entry name" value="GGDEF"/>
    <property type="match status" value="1"/>
</dbReference>
<evidence type="ECO:0000256" key="1">
    <source>
        <dbReference type="PROSITE-ProRule" id="PRU00169"/>
    </source>
</evidence>
<evidence type="ECO:0000313" key="6">
    <source>
        <dbReference type="EMBL" id="SFL87071.1"/>
    </source>
</evidence>
<feature type="modified residue" description="4-aspartylphosphate" evidence="1">
    <location>
        <position position="58"/>
    </location>
</feature>
<dbReference type="Gene3D" id="3.30.70.270">
    <property type="match status" value="1"/>
</dbReference>
<keyword evidence="7" id="KW-1185">Reference proteome</keyword>
<dbReference type="Gene3D" id="3.40.50.2300">
    <property type="match status" value="1"/>
</dbReference>
<accession>A0A1I4L838</accession>
<dbReference type="OrthoDB" id="9813903at2"/>
<feature type="domain" description="GGDEF" evidence="5">
    <location>
        <begin position="212"/>
        <end position="345"/>
    </location>
</feature>
<dbReference type="InterPro" id="IPR035919">
    <property type="entry name" value="EAL_sf"/>
</dbReference>
<dbReference type="InterPro" id="IPR001633">
    <property type="entry name" value="EAL_dom"/>
</dbReference>
<dbReference type="PANTHER" id="PTHR44757:SF2">
    <property type="entry name" value="BIOFILM ARCHITECTURE MAINTENANCE PROTEIN MBAA"/>
    <property type="match status" value="1"/>
</dbReference>
<dbReference type="SUPFAM" id="SSF141868">
    <property type="entry name" value="EAL domain-like"/>
    <property type="match status" value="1"/>
</dbReference>
<dbReference type="SMART" id="SM00052">
    <property type="entry name" value="EAL"/>
    <property type="match status" value="1"/>
</dbReference>
<dbReference type="InterPro" id="IPR001789">
    <property type="entry name" value="Sig_transdc_resp-reg_receiver"/>
</dbReference>
<dbReference type="SUPFAM" id="SSF52172">
    <property type="entry name" value="CheY-like"/>
    <property type="match status" value="1"/>
</dbReference>
<dbReference type="NCBIfam" id="TIGR00254">
    <property type="entry name" value="GGDEF"/>
    <property type="match status" value="1"/>
</dbReference>
<dbReference type="PROSITE" id="PS50110">
    <property type="entry name" value="RESPONSE_REGULATORY"/>
    <property type="match status" value="1"/>
</dbReference>
<reference evidence="7" key="1">
    <citation type="submission" date="2016-10" db="EMBL/GenBank/DDBJ databases">
        <authorList>
            <person name="Varghese N."/>
            <person name="Submissions S."/>
        </authorList>
    </citation>
    <scope>NUCLEOTIDE SEQUENCE [LARGE SCALE GENOMIC DNA]</scope>
    <source>
        <strain evidence="7">Nm44</strain>
    </source>
</reference>
<dbReference type="GO" id="GO:0000160">
    <property type="term" value="P:phosphorelay signal transduction system"/>
    <property type="evidence" value="ECO:0007669"/>
    <property type="project" value="InterPro"/>
</dbReference>
<dbReference type="Gene3D" id="3.20.20.450">
    <property type="entry name" value="EAL domain"/>
    <property type="match status" value="1"/>
</dbReference>
<dbReference type="EMBL" id="FOUB01000006">
    <property type="protein sequence ID" value="SFL87071.1"/>
    <property type="molecule type" value="Genomic_DNA"/>
</dbReference>